<sequence>MVDYECHVVEILCKGSRGIIYLAVLVWMIWFNWTHHPNLKKTKWLIFTGIPISLLGFIISLYGESCHLPVFVKEVIGEIILSNIGIALILGCLISLVTEISRISRRHKQEAETDPLTGLYNRRAFVLEADRILKNARDGDGTPSVAILDIDNMKQINDSRGHQYGDEILKKVALVIKNSIRAWDVAVRYGGDEFAVLFPDKGPEKEVLKTRLANNLAGISGETENLNLTLSLGLGQFPVDGRNLDELLSIADARMYEEKKEKGYKD</sequence>
<feature type="transmembrane region" description="Helical" evidence="1">
    <location>
        <begin position="75"/>
        <end position="98"/>
    </location>
</feature>
<dbReference type="RefSeq" id="WP_134213148.1">
    <property type="nucleotide sequence ID" value="NZ_QFFZ01000010.1"/>
</dbReference>
<dbReference type="InterPro" id="IPR043128">
    <property type="entry name" value="Rev_trsase/Diguanyl_cyclase"/>
</dbReference>
<dbReference type="SMART" id="SM00267">
    <property type="entry name" value="GGDEF"/>
    <property type="match status" value="1"/>
</dbReference>
<organism evidence="3 4">
    <name type="scientific">Pelotomaculum propionicicum</name>
    <dbReference type="NCBI Taxonomy" id="258475"/>
    <lineage>
        <taxon>Bacteria</taxon>
        <taxon>Bacillati</taxon>
        <taxon>Bacillota</taxon>
        <taxon>Clostridia</taxon>
        <taxon>Eubacteriales</taxon>
        <taxon>Desulfotomaculaceae</taxon>
        <taxon>Pelotomaculum</taxon>
    </lineage>
</organism>
<evidence type="ECO:0000259" key="2">
    <source>
        <dbReference type="PROSITE" id="PS50887"/>
    </source>
</evidence>
<dbReference type="NCBIfam" id="TIGR00254">
    <property type="entry name" value="GGDEF"/>
    <property type="match status" value="1"/>
</dbReference>
<dbReference type="InterPro" id="IPR029787">
    <property type="entry name" value="Nucleotide_cyclase"/>
</dbReference>
<gene>
    <name evidence="3" type="primary">pleD_2</name>
    <name evidence="3" type="ORF">Pmgp_01276</name>
</gene>
<dbReference type="PROSITE" id="PS50887">
    <property type="entry name" value="GGDEF"/>
    <property type="match status" value="1"/>
</dbReference>
<dbReference type="Pfam" id="PF00990">
    <property type="entry name" value="GGDEF"/>
    <property type="match status" value="1"/>
</dbReference>
<comment type="caution">
    <text evidence="3">The sequence shown here is derived from an EMBL/GenBank/DDBJ whole genome shotgun (WGS) entry which is preliminary data.</text>
</comment>
<name>A0A4Y7RT55_9FIRM</name>
<dbReference type="GO" id="GO:1902201">
    <property type="term" value="P:negative regulation of bacterial-type flagellum-dependent cell motility"/>
    <property type="evidence" value="ECO:0007669"/>
    <property type="project" value="TreeGrafter"/>
</dbReference>
<feature type="transmembrane region" description="Helical" evidence="1">
    <location>
        <begin position="15"/>
        <end position="33"/>
    </location>
</feature>
<keyword evidence="4" id="KW-1185">Reference proteome</keyword>
<evidence type="ECO:0000256" key="1">
    <source>
        <dbReference type="SAM" id="Phobius"/>
    </source>
</evidence>
<reference evidence="3 4" key="1">
    <citation type="journal article" date="2018" name="Environ. Microbiol.">
        <title>Novel energy conservation strategies and behaviour of Pelotomaculum schinkii driving syntrophic propionate catabolism.</title>
        <authorList>
            <person name="Hidalgo-Ahumada C.A.P."/>
            <person name="Nobu M.K."/>
            <person name="Narihiro T."/>
            <person name="Tamaki H."/>
            <person name="Liu W.T."/>
            <person name="Kamagata Y."/>
            <person name="Stams A.J.M."/>
            <person name="Imachi H."/>
            <person name="Sousa D.Z."/>
        </authorList>
    </citation>
    <scope>NUCLEOTIDE SEQUENCE [LARGE SCALE GENOMIC DNA]</scope>
    <source>
        <strain evidence="3 4">MGP</strain>
    </source>
</reference>
<dbReference type="EMBL" id="QFFZ01000010">
    <property type="protein sequence ID" value="TEB11909.1"/>
    <property type="molecule type" value="Genomic_DNA"/>
</dbReference>
<dbReference type="Proteomes" id="UP000297597">
    <property type="component" value="Unassembled WGS sequence"/>
</dbReference>
<dbReference type="PANTHER" id="PTHR45138">
    <property type="entry name" value="REGULATORY COMPONENTS OF SENSORY TRANSDUCTION SYSTEM"/>
    <property type="match status" value="1"/>
</dbReference>
<evidence type="ECO:0000313" key="4">
    <source>
        <dbReference type="Proteomes" id="UP000297597"/>
    </source>
</evidence>
<dbReference type="GO" id="GO:0005886">
    <property type="term" value="C:plasma membrane"/>
    <property type="evidence" value="ECO:0007669"/>
    <property type="project" value="TreeGrafter"/>
</dbReference>
<evidence type="ECO:0000313" key="3">
    <source>
        <dbReference type="EMBL" id="TEB11909.1"/>
    </source>
</evidence>
<dbReference type="GO" id="GO:0043709">
    <property type="term" value="P:cell adhesion involved in single-species biofilm formation"/>
    <property type="evidence" value="ECO:0007669"/>
    <property type="project" value="TreeGrafter"/>
</dbReference>
<keyword evidence="1" id="KW-1133">Transmembrane helix</keyword>
<dbReference type="SUPFAM" id="SSF55073">
    <property type="entry name" value="Nucleotide cyclase"/>
    <property type="match status" value="1"/>
</dbReference>
<dbReference type="AlphaFoldDB" id="A0A4Y7RT55"/>
<dbReference type="PANTHER" id="PTHR45138:SF9">
    <property type="entry name" value="DIGUANYLATE CYCLASE DGCM-RELATED"/>
    <property type="match status" value="1"/>
</dbReference>
<keyword evidence="1" id="KW-0812">Transmembrane</keyword>
<proteinExistence type="predicted"/>
<dbReference type="Gene3D" id="3.30.70.270">
    <property type="match status" value="1"/>
</dbReference>
<accession>A0A4Y7RT55</accession>
<dbReference type="InterPro" id="IPR050469">
    <property type="entry name" value="Diguanylate_Cyclase"/>
</dbReference>
<feature type="domain" description="GGDEF" evidence="2">
    <location>
        <begin position="141"/>
        <end position="266"/>
    </location>
</feature>
<dbReference type="InterPro" id="IPR000160">
    <property type="entry name" value="GGDEF_dom"/>
</dbReference>
<keyword evidence="1" id="KW-0472">Membrane</keyword>
<dbReference type="CDD" id="cd01949">
    <property type="entry name" value="GGDEF"/>
    <property type="match status" value="1"/>
</dbReference>
<dbReference type="GO" id="GO:0052621">
    <property type="term" value="F:diguanylate cyclase activity"/>
    <property type="evidence" value="ECO:0007669"/>
    <property type="project" value="TreeGrafter"/>
</dbReference>
<dbReference type="OrthoDB" id="9783388at2"/>
<protein>
    <submittedName>
        <fullName evidence="3">Response regulator PleD</fullName>
    </submittedName>
</protein>
<feature type="transmembrane region" description="Helical" evidence="1">
    <location>
        <begin position="45"/>
        <end position="63"/>
    </location>
</feature>